<dbReference type="EMBL" id="VUNS01000001">
    <property type="protein sequence ID" value="MST95704.1"/>
    <property type="molecule type" value="Genomic_DNA"/>
</dbReference>
<dbReference type="SUPFAM" id="SSF49785">
    <property type="entry name" value="Galactose-binding domain-like"/>
    <property type="match status" value="1"/>
</dbReference>
<accession>A0A844FY93</accession>
<dbReference type="Gene3D" id="2.70.98.60">
    <property type="entry name" value="alpha-galactosidase from lactobacil brevis"/>
    <property type="match status" value="1"/>
</dbReference>
<dbReference type="InterPro" id="IPR038637">
    <property type="entry name" value="NPCBM_sf"/>
</dbReference>
<organism evidence="2 3">
    <name type="scientific">Victivallis lenta</name>
    <dbReference type="NCBI Taxonomy" id="2606640"/>
    <lineage>
        <taxon>Bacteria</taxon>
        <taxon>Pseudomonadati</taxon>
        <taxon>Lentisphaerota</taxon>
        <taxon>Lentisphaeria</taxon>
        <taxon>Victivallales</taxon>
        <taxon>Victivallaceae</taxon>
        <taxon>Victivallis</taxon>
    </lineage>
</organism>
<evidence type="ECO:0000313" key="3">
    <source>
        <dbReference type="Proteomes" id="UP000435649"/>
    </source>
</evidence>
<reference evidence="2 3" key="1">
    <citation type="submission" date="2019-08" db="EMBL/GenBank/DDBJ databases">
        <title>In-depth cultivation of the pig gut microbiome towards novel bacterial diversity and tailored functional studies.</title>
        <authorList>
            <person name="Wylensek D."/>
            <person name="Hitch T.C.A."/>
            <person name="Clavel T."/>
        </authorList>
    </citation>
    <scope>NUCLEOTIDE SEQUENCE [LARGE SCALE GENOMIC DNA]</scope>
    <source>
        <strain evidence="2 3">BBE-744-WT-12</strain>
    </source>
</reference>
<comment type="caution">
    <text evidence="2">The sequence shown here is derived from an EMBL/GenBank/DDBJ whole genome shotgun (WGS) entry which is preliminary data.</text>
</comment>
<name>A0A844FY93_9BACT</name>
<evidence type="ECO:0000313" key="2">
    <source>
        <dbReference type="EMBL" id="MST95704.1"/>
    </source>
</evidence>
<dbReference type="SMART" id="SM00776">
    <property type="entry name" value="NPCBM"/>
    <property type="match status" value="1"/>
</dbReference>
<feature type="domain" description="Glycosyl hydrolase family 98 putative carbohydrate-binding module" evidence="1">
    <location>
        <begin position="34"/>
        <end position="172"/>
    </location>
</feature>
<dbReference type="InterPro" id="IPR013222">
    <property type="entry name" value="Glyco_hyd_98_carb-bd"/>
</dbReference>
<evidence type="ECO:0000259" key="1">
    <source>
        <dbReference type="SMART" id="SM00776"/>
    </source>
</evidence>
<dbReference type="Pfam" id="PF08305">
    <property type="entry name" value="NPCBM"/>
    <property type="match status" value="1"/>
</dbReference>
<keyword evidence="3" id="KW-1185">Reference proteome</keyword>
<dbReference type="InterPro" id="IPR008979">
    <property type="entry name" value="Galactose-bd-like_sf"/>
</dbReference>
<dbReference type="InterPro" id="IPR038417">
    <property type="entry name" value="Alpga-gal_N_sf"/>
</dbReference>
<gene>
    <name evidence="2" type="ORF">FYJ85_01405</name>
</gene>
<sequence>MQMCGIINGSNTEAVMGKSMDIGFLRKLAEGCGTPCRCELIEQGWGTLARGVNLVRTGPLKVGETEYAYGFGTHSPSRIRIASTEPLRRFRAVVGIERNAATDSGRARIAPAFFSVEIGGKCVSISPAVRYADGGVAFEAELNGAAEFELIVESPAGIDLANVDWCAPEVETVSGCVMRLGTREFGFGAGSLPVGFRFGGLDAAEFYRRYGIERRSEERGDHTLFSAVSGGADSGLRLTVTMKLFHELPVLEYRVAFENPAADRSRRLSGVDSLQLSVGMPETLRLLRRHGSFQLPDCGFREAFRDSFTPVEESLDGAEKTIRFGAVGGRPSVDWLPCFDLTDGVCNLRIAIGWSGQWSAELVPQPSAAVVDIRAGIEEIDMVLEPGERIELPSVALVWNESGGTERGVNLWRRFLREKIQPRIGGKIVEVPLSSSNWGGMTEAEHLTRIANIAARKMPFELHWIDAGWYGPPGSYSPDEFDST</sequence>
<proteinExistence type="predicted"/>
<protein>
    <recommendedName>
        <fullName evidence="1">Glycosyl hydrolase family 98 putative carbohydrate-binding module domain-containing protein</fullName>
    </recommendedName>
</protein>
<dbReference type="Gene3D" id="2.60.120.1060">
    <property type="entry name" value="NPCBM/NEW2 domain"/>
    <property type="match status" value="1"/>
</dbReference>
<dbReference type="Proteomes" id="UP000435649">
    <property type="component" value="Unassembled WGS sequence"/>
</dbReference>
<dbReference type="AlphaFoldDB" id="A0A844FY93"/>